<feature type="transmembrane region" description="Helical" evidence="1">
    <location>
        <begin position="421"/>
        <end position="439"/>
    </location>
</feature>
<keyword evidence="1" id="KW-0812">Transmembrane</keyword>
<evidence type="ECO:0000313" key="2">
    <source>
        <dbReference type="EMBL" id="CAI2719529.1"/>
    </source>
</evidence>
<keyword evidence="1" id="KW-0472">Membrane</keyword>
<keyword evidence="3" id="KW-1185">Reference proteome</keyword>
<sequence length="765" mass="85721">MNRSIQQHALPLTLLTLVLGWYFLPVLFLDHTLFFRDVMKFGLPGKWFQLQMYAEGALPYWNPAIFSGVPFLSLLHPNAAYPLNALLFVGDFPYGYNLFVVVHHGVLVFSVYALMRFWGLSATAATASALVAALGGYFLSLVSLGNQLVSTVWTPLLLLCVQKYFMRPHAGGPHAGGPHCGWLAAAVALVVLQVLGGSPESCVMSMLLVYFASVFLTPGRATQWKRPTRVLAGVSLTAIALSAFQLLPTYRVIQRSIRNWDLGTEFNTKWSLQPEALRHLFATRNFDTFMTTTVVEEVVYLPSLYMGLVPALALFAAAILIRNRAAIFWTGVFAVGVFFALGGNNPVYTFLLSFNPLLQKFRYPEKFFFFSAFAMTFLTGHFVEYLFQSRSRHFLSPFLLLSFLFGALLAGFAVYANGERLGLAASVFAAVLGLAVLAFTGKIRPEWAKTMLVLVVFIDLWMAHSKLVPFIDSRLITQPPEVTRLLPSSPGPYRVFTGGLDREHFRPKSLFPKAPNFLLSHILEKEIANPNLGTVFGLEYADGLMAIELENAWLWTQLFNKSPLDRKKRMLARSNVRYWITGEDTPRHRGNSKGLESGPIREFEDALPRAFLVPSMQQGPKIKLLNTYFAEDFDPRRAVLLDTPVAFQPSERFDGTVQSIEYSPNHVTVRTRQEGNGFLVLLDSYFPGWSVQVDGKPATLLRANHFFRAVSLKSGKHLLHFKYVPEGLVWGQAVSFLAIVLGLTLVLVTAFRRLPVHRWDALKRG</sequence>
<gene>
    <name evidence="2" type="ORF">NSPWAT_2673</name>
</gene>
<feature type="transmembrane region" description="Helical" evidence="1">
    <location>
        <begin position="327"/>
        <end position="347"/>
    </location>
</feature>
<feature type="transmembrane region" description="Helical" evidence="1">
    <location>
        <begin position="299"/>
        <end position="320"/>
    </location>
</feature>
<dbReference type="PANTHER" id="PTHR38454">
    <property type="entry name" value="INTEGRAL MEMBRANE PROTEIN-RELATED"/>
    <property type="match status" value="1"/>
</dbReference>
<proteinExistence type="predicted"/>
<dbReference type="EMBL" id="OX336137">
    <property type="protein sequence ID" value="CAI2719529.1"/>
    <property type="molecule type" value="Genomic_DNA"/>
</dbReference>
<feature type="transmembrane region" description="Helical" evidence="1">
    <location>
        <begin position="230"/>
        <end position="250"/>
    </location>
</feature>
<evidence type="ECO:0000256" key="1">
    <source>
        <dbReference type="SAM" id="Phobius"/>
    </source>
</evidence>
<feature type="transmembrane region" description="Helical" evidence="1">
    <location>
        <begin position="394"/>
        <end position="415"/>
    </location>
</feature>
<feature type="transmembrane region" description="Helical" evidence="1">
    <location>
        <begin position="451"/>
        <end position="471"/>
    </location>
</feature>
<feature type="transmembrane region" description="Helical" evidence="1">
    <location>
        <begin position="177"/>
        <end position="195"/>
    </location>
</feature>
<keyword evidence="1" id="KW-1133">Transmembrane helix</keyword>
<dbReference type="PANTHER" id="PTHR38454:SF1">
    <property type="entry name" value="INTEGRAL MEMBRANE PROTEIN"/>
    <property type="match status" value="1"/>
</dbReference>
<accession>A0ABM9HGS0</accession>
<feature type="transmembrane region" description="Helical" evidence="1">
    <location>
        <begin position="12"/>
        <end position="29"/>
    </location>
</feature>
<feature type="transmembrane region" description="Helical" evidence="1">
    <location>
        <begin position="367"/>
        <end position="387"/>
    </location>
</feature>
<organism evidence="2 3">
    <name type="scientific">Nitrospina watsonii</name>
    <dbReference type="NCBI Taxonomy" id="1323948"/>
    <lineage>
        <taxon>Bacteria</taxon>
        <taxon>Pseudomonadati</taxon>
        <taxon>Nitrospinota/Tectimicrobiota group</taxon>
        <taxon>Nitrospinota</taxon>
        <taxon>Nitrospinia</taxon>
        <taxon>Nitrospinales</taxon>
        <taxon>Nitrospinaceae</taxon>
        <taxon>Nitrospina</taxon>
    </lineage>
</organism>
<name>A0ABM9HGS0_9BACT</name>
<dbReference type="RefSeq" id="WP_282012358.1">
    <property type="nucleotide sequence ID" value="NZ_OX336137.1"/>
</dbReference>
<evidence type="ECO:0000313" key="3">
    <source>
        <dbReference type="Proteomes" id="UP001157733"/>
    </source>
</evidence>
<dbReference type="InterPro" id="IPR018580">
    <property type="entry name" value="Uncharacterised_YfhO"/>
</dbReference>
<feature type="transmembrane region" description="Helical" evidence="1">
    <location>
        <begin position="94"/>
        <end position="115"/>
    </location>
</feature>
<protein>
    <recommendedName>
        <fullName evidence="4">YfhO family protein</fullName>
    </recommendedName>
</protein>
<dbReference type="Proteomes" id="UP001157733">
    <property type="component" value="Chromosome"/>
</dbReference>
<feature type="transmembrane region" description="Helical" evidence="1">
    <location>
        <begin position="122"/>
        <end position="142"/>
    </location>
</feature>
<dbReference type="Pfam" id="PF09586">
    <property type="entry name" value="YfhO"/>
    <property type="match status" value="1"/>
</dbReference>
<evidence type="ECO:0008006" key="4">
    <source>
        <dbReference type="Google" id="ProtNLM"/>
    </source>
</evidence>
<reference evidence="2 3" key="1">
    <citation type="submission" date="2022-09" db="EMBL/GenBank/DDBJ databases">
        <authorList>
            <person name="Kop L."/>
        </authorList>
    </citation>
    <scope>NUCLEOTIDE SEQUENCE [LARGE SCALE GENOMIC DNA]</scope>
    <source>
        <strain evidence="2 3">347</strain>
    </source>
</reference>
<feature type="transmembrane region" description="Helical" evidence="1">
    <location>
        <begin position="729"/>
        <end position="751"/>
    </location>
</feature>